<sequence>MKQVLNQIKVEKKEHIVLAVLLIIYILLDIQLPTMIVGAVDNIFGKVVLYLLAFIMFMNVNPVVGILAFIAVYTMLKRASKQSGTFAIRNYLPSEEAKVLDFSKFNEYPYTLEEEEVARMAPIVLNETSTGSDYKPVLDSLHQAAPMDYEGVI</sequence>
<reference evidence="2" key="1">
    <citation type="journal article" date="2020" name="Nature">
        <title>Giant virus diversity and host interactions through global metagenomics.</title>
        <authorList>
            <person name="Schulz F."/>
            <person name="Roux S."/>
            <person name="Paez-Espino D."/>
            <person name="Jungbluth S."/>
            <person name="Walsh D.A."/>
            <person name="Denef V.J."/>
            <person name="McMahon K.D."/>
            <person name="Konstantinidis K.T."/>
            <person name="Eloe-Fadrosh E.A."/>
            <person name="Kyrpides N.C."/>
            <person name="Woyke T."/>
        </authorList>
    </citation>
    <scope>NUCLEOTIDE SEQUENCE</scope>
    <source>
        <strain evidence="2">GVMAG-M-3300023184-89</strain>
    </source>
</reference>
<name>A0A6C0IJD7_9ZZZZ</name>
<organism evidence="2">
    <name type="scientific">viral metagenome</name>
    <dbReference type="NCBI Taxonomy" id="1070528"/>
    <lineage>
        <taxon>unclassified sequences</taxon>
        <taxon>metagenomes</taxon>
        <taxon>organismal metagenomes</taxon>
    </lineage>
</organism>
<proteinExistence type="predicted"/>
<dbReference type="EMBL" id="MN740194">
    <property type="protein sequence ID" value="QHT92760.1"/>
    <property type="molecule type" value="Genomic_DNA"/>
</dbReference>
<evidence type="ECO:0000313" key="2">
    <source>
        <dbReference type="EMBL" id="QHT92760.1"/>
    </source>
</evidence>
<keyword evidence="1" id="KW-1133">Transmembrane helix</keyword>
<keyword evidence="1" id="KW-0812">Transmembrane</keyword>
<accession>A0A6C0IJD7</accession>
<keyword evidence="1" id="KW-0472">Membrane</keyword>
<feature type="transmembrane region" description="Helical" evidence="1">
    <location>
        <begin position="48"/>
        <end position="73"/>
    </location>
</feature>
<dbReference type="AlphaFoldDB" id="A0A6C0IJD7"/>
<feature type="transmembrane region" description="Helical" evidence="1">
    <location>
        <begin position="16"/>
        <end position="36"/>
    </location>
</feature>
<evidence type="ECO:0000256" key="1">
    <source>
        <dbReference type="SAM" id="Phobius"/>
    </source>
</evidence>
<protein>
    <submittedName>
        <fullName evidence="2">Uncharacterized protein</fullName>
    </submittedName>
</protein>